<evidence type="ECO:0000313" key="5">
    <source>
        <dbReference type="Proteomes" id="UP000321917"/>
    </source>
</evidence>
<organism evidence="3 5">
    <name type="scientific">Colwellia hornerae</name>
    <dbReference type="NCBI Taxonomy" id="89402"/>
    <lineage>
        <taxon>Bacteria</taxon>
        <taxon>Pseudomonadati</taxon>
        <taxon>Pseudomonadota</taxon>
        <taxon>Gammaproteobacteria</taxon>
        <taxon>Alteromonadales</taxon>
        <taxon>Colwelliaceae</taxon>
        <taxon>Colwellia</taxon>
    </lineage>
</organism>
<dbReference type="InterPro" id="IPR018640">
    <property type="entry name" value="DUF2063"/>
</dbReference>
<sequence length="265" mass="30095">MNDLSNNEIAKNEQHLLLEAIWNDESSALAQCGFNTQGINIYRRNLLANAQRALNISFPTVFELLDSDISESLVYQFLRLSPPNLGDWTQWGGNFSRFLSTTEVGADYPYLADCAALDWHMHCALHGIDQTLASSTLQLFSESEPEQLFIAFNQNVKVFKTAYPLTEIFQAHHHSNELKREAAMNDAKKALSRDSFEQIVMVYRPEFQPKVTTLSASEGKFMLALLAGKSLSQSLDTVKCDNEFSFEQWLFTAIERNLINIIKEK</sequence>
<dbReference type="Pfam" id="PF09836">
    <property type="entry name" value="DUF2063"/>
    <property type="match status" value="1"/>
</dbReference>
<comment type="caution">
    <text evidence="3">The sequence shown here is derived from an EMBL/GenBank/DDBJ whole genome shotgun (WGS) entry which is preliminary data.</text>
</comment>
<dbReference type="AlphaFoldDB" id="A0A5C6QBL0"/>
<dbReference type="InterPro" id="IPR044922">
    <property type="entry name" value="DUF2063_N_sf"/>
</dbReference>
<keyword evidence="4" id="KW-1185">Reference proteome</keyword>
<evidence type="ECO:0000313" key="3">
    <source>
        <dbReference type="EMBL" id="TWX66188.1"/>
    </source>
</evidence>
<dbReference type="Proteomes" id="UP000321917">
    <property type="component" value="Unassembled WGS sequence"/>
</dbReference>
<name>A0A5C6QBL0_9GAMM</name>
<accession>A0A5C6QBL0</accession>
<evidence type="ECO:0000313" key="2">
    <source>
        <dbReference type="EMBL" id="TWX59302.1"/>
    </source>
</evidence>
<proteinExistence type="predicted"/>
<dbReference type="Proteomes" id="UP000321525">
    <property type="component" value="Unassembled WGS sequence"/>
</dbReference>
<evidence type="ECO:0000313" key="4">
    <source>
        <dbReference type="Proteomes" id="UP000321525"/>
    </source>
</evidence>
<dbReference type="OrthoDB" id="4146344at2"/>
<feature type="domain" description="Putative DNA-binding" evidence="1">
    <location>
        <begin position="14"/>
        <end position="99"/>
    </location>
</feature>
<reference evidence="3 5" key="1">
    <citation type="submission" date="2019-07" db="EMBL/GenBank/DDBJ databases">
        <title>Genomes of sea-ice associated Colwellia species.</title>
        <authorList>
            <person name="Bowman J.P."/>
        </authorList>
    </citation>
    <scope>NUCLEOTIDE SEQUENCE [LARGE SCALE GENOMIC DNA]</scope>
    <source>
        <strain evidence="2 4">ACAM 607</strain>
        <strain evidence="3 5">IC036</strain>
    </source>
</reference>
<dbReference type="EMBL" id="VOLR01000012">
    <property type="protein sequence ID" value="TWX59302.1"/>
    <property type="molecule type" value="Genomic_DNA"/>
</dbReference>
<dbReference type="RefSeq" id="WP_146799498.1">
    <property type="nucleotide sequence ID" value="NZ_VOLP01000012.1"/>
</dbReference>
<protein>
    <submittedName>
        <fullName evidence="3">DUF2063 domain-containing protein</fullName>
    </submittedName>
</protein>
<dbReference type="Gene3D" id="1.10.150.690">
    <property type="entry name" value="DUF2063"/>
    <property type="match status" value="1"/>
</dbReference>
<dbReference type="EMBL" id="VOLQ01000019">
    <property type="protein sequence ID" value="TWX66188.1"/>
    <property type="molecule type" value="Genomic_DNA"/>
</dbReference>
<evidence type="ECO:0000259" key="1">
    <source>
        <dbReference type="Pfam" id="PF09836"/>
    </source>
</evidence>
<gene>
    <name evidence="2" type="ORF">ESZ26_10055</name>
    <name evidence="3" type="ORF">ESZ27_11200</name>
</gene>